<keyword evidence="3" id="KW-0285">Flavoprotein</keyword>
<dbReference type="PANTHER" id="PTHR32332:SF18">
    <property type="entry name" value="2-NITROPROPANE DIOXYGENASE"/>
    <property type="match status" value="1"/>
</dbReference>
<protein>
    <recommendedName>
        <fullName evidence="2">Probable nitronate monooxygenase</fullName>
    </recommendedName>
</protein>
<dbReference type="SUPFAM" id="SSF51412">
    <property type="entry name" value="Inosine monophosphate dehydrogenase (IMPDH)"/>
    <property type="match status" value="1"/>
</dbReference>
<dbReference type="EMBL" id="NGMM01000010">
    <property type="protein sequence ID" value="OTP09703.1"/>
    <property type="molecule type" value="Genomic_DNA"/>
</dbReference>
<dbReference type="InterPro" id="IPR013785">
    <property type="entry name" value="Aldolase_TIM"/>
</dbReference>
<organism evidence="6">
    <name type="scientific">Candidatus Enterococcus clewellii</name>
    <dbReference type="NCBI Taxonomy" id="1834193"/>
    <lineage>
        <taxon>Bacteria</taxon>
        <taxon>Bacillati</taxon>
        <taxon>Bacillota</taxon>
        <taxon>Bacilli</taxon>
        <taxon>Lactobacillales</taxon>
        <taxon>Enterococcaceae</taxon>
        <taxon>Enterococcus</taxon>
    </lineage>
</organism>
<evidence type="ECO:0000313" key="8">
    <source>
        <dbReference type="Proteomes" id="UP000195141"/>
    </source>
</evidence>
<sequence>MTLKPLVIDKLVAKIPVIQGGMGIGVSLANLAGAVAREGGIGILSTAQIGYQEEMFEKSPLRANMDAIKKQFDKAKEIAKGGIVGFNIMAATFQYERYVKRCVEVGADVIICGAGLPVNLPELVEGSQTKIAPIVSSNKAAKVLLGLWKKRYNKTADFVVVEGPKAGGHLGFKADSMEESIEHMDAELKEIIATVNAFGEEFNQDIPVIFAGGVYTRSDIDYYLSLGCSGVQMATRFVVTEECDAPDSYKQSYIDAKEEDIAIIKSPVGMPGRAIKNQFTERIKHETIPIEKCRNCLSYKHCDRKTIPYCISETLLNAVTKDPNHALVFAGSNAYRITEKTTVQKIFEELMQKK</sequence>
<keyword evidence="4" id="KW-0288">FMN</keyword>
<keyword evidence="8" id="KW-1185">Reference proteome</keyword>
<evidence type="ECO:0000256" key="1">
    <source>
        <dbReference type="ARBA" id="ARBA00003535"/>
    </source>
</evidence>
<evidence type="ECO:0000256" key="4">
    <source>
        <dbReference type="ARBA" id="ARBA00022643"/>
    </source>
</evidence>
<dbReference type="CDD" id="cd04730">
    <property type="entry name" value="NPD_like"/>
    <property type="match status" value="1"/>
</dbReference>
<keyword evidence="5" id="KW-0560">Oxidoreductase</keyword>
<evidence type="ECO:0000256" key="3">
    <source>
        <dbReference type="ARBA" id="ARBA00022630"/>
    </source>
</evidence>
<dbReference type="PANTHER" id="PTHR32332">
    <property type="entry name" value="2-NITROPROPANE DIOXYGENASE"/>
    <property type="match status" value="1"/>
</dbReference>
<evidence type="ECO:0000313" key="7">
    <source>
        <dbReference type="EMBL" id="WYJ91886.1"/>
    </source>
</evidence>
<dbReference type="EMBL" id="CP147247">
    <property type="protein sequence ID" value="WYJ91886.1"/>
    <property type="molecule type" value="Genomic_DNA"/>
</dbReference>
<accession>A0A242JYC9</accession>
<dbReference type="Gene3D" id="3.20.20.70">
    <property type="entry name" value="Aldolase class I"/>
    <property type="match status" value="1"/>
</dbReference>
<reference evidence="7" key="3">
    <citation type="submission" date="2024-03" db="EMBL/GenBank/DDBJ databases">
        <title>The Genome Sequence of Enterococcus sp. DIV0242b.</title>
        <authorList>
            <consortium name="The Broad Institute Genomics Platform"/>
            <consortium name="The Broad Institute Microbial Omics Core"/>
            <consortium name="The Broad Institute Genomic Center for Infectious Diseases"/>
            <person name="Earl A."/>
            <person name="Manson A."/>
            <person name="Gilmore M."/>
            <person name="Schwartman J."/>
            <person name="Shea T."/>
            <person name="Abouelleil A."/>
            <person name="Cao P."/>
            <person name="Chapman S."/>
            <person name="Cusick C."/>
            <person name="Young S."/>
            <person name="Neafsey D."/>
            <person name="Nusbaum C."/>
            <person name="Birren B."/>
        </authorList>
    </citation>
    <scope>NUCLEOTIDE SEQUENCE</scope>
    <source>
        <strain evidence="7">9E7_DIV0242</strain>
    </source>
</reference>
<dbReference type="Pfam" id="PF03060">
    <property type="entry name" value="NMO"/>
    <property type="match status" value="1"/>
</dbReference>
<name>A0A242JYC9_9ENTE</name>
<reference evidence="7" key="2">
    <citation type="submission" date="2017-05" db="EMBL/GenBank/DDBJ databases">
        <authorList>
            <consortium name="The Broad Institute Genomics Platform"/>
            <consortium name="The Broad Institute Genomic Center for Infectious Diseases"/>
            <person name="Earl A."/>
            <person name="Manson A."/>
            <person name="Schwartman J."/>
            <person name="Gilmore M."/>
            <person name="Abouelleil A."/>
            <person name="Cao P."/>
            <person name="Chapman S."/>
            <person name="Cusick C."/>
            <person name="Shea T."/>
            <person name="Young S."/>
            <person name="Neafsey D."/>
            <person name="Nusbaum C."/>
            <person name="Birren B."/>
        </authorList>
    </citation>
    <scope>NUCLEOTIDE SEQUENCE</scope>
    <source>
        <strain evidence="7">9E7_DIV0242</strain>
    </source>
</reference>
<evidence type="ECO:0000313" key="6">
    <source>
        <dbReference type="EMBL" id="OTP09703.1"/>
    </source>
</evidence>
<dbReference type="OrthoDB" id="9778912at2"/>
<comment type="function">
    <text evidence="1">Nitronate monooxygenase that uses molecular oxygen to catalyze the oxidative denitrification of alkyl nitronates. Acts on propionate 3-nitronate (P3N), the presumed physiological substrate. Probably functions in the detoxification of P3N, a metabolic poison produced by plants and fungi as a defense mechanism.</text>
</comment>
<dbReference type="GO" id="GO:0018580">
    <property type="term" value="F:nitronate monooxygenase activity"/>
    <property type="evidence" value="ECO:0007669"/>
    <property type="project" value="InterPro"/>
</dbReference>
<proteinExistence type="predicted"/>
<evidence type="ECO:0000256" key="5">
    <source>
        <dbReference type="ARBA" id="ARBA00023002"/>
    </source>
</evidence>
<gene>
    <name evidence="7" type="ORF">A5888_003659</name>
    <name evidence="6" type="ORF">A5888_004091</name>
</gene>
<dbReference type="AlphaFoldDB" id="A0A242JYC9"/>
<reference evidence="6" key="1">
    <citation type="submission" date="2017-05" db="EMBL/GenBank/DDBJ databases">
        <title>The Genome Sequence of Enterococcus sp. 9E7_DIV0242.</title>
        <authorList>
            <consortium name="The Broad Institute Genomics Platform"/>
            <consortium name="The Broad Institute Genomic Center for Infectious Diseases"/>
            <person name="Earl A."/>
            <person name="Manson A."/>
            <person name="Schwartman J."/>
            <person name="Gilmore M."/>
            <person name="Abouelleil A."/>
            <person name="Cao P."/>
            <person name="Chapman S."/>
            <person name="Cusick C."/>
            <person name="Shea T."/>
            <person name="Young S."/>
            <person name="Neafsey D."/>
            <person name="Nusbaum C."/>
            <person name="Birren B."/>
        </authorList>
    </citation>
    <scope>NUCLEOTIDE SEQUENCE [LARGE SCALE GENOMIC DNA]</scope>
    <source>
        <strain evidence="6">9E7_DIV0242</strain>
    </source>
</reference>
<dbReference type="Proteomes" id="UP000195141">
    <property type="component" value="Chromosome"/>
</dbReference>
<evidence type="ECO:0000256" key="2">
    <source>
        <dbReference type="ARBA" id="ARBA00013457"/>
    </source>
</evidence>
<dbReference type="RefSeq" id="WP_086351057.1">
    <property type="nucleotide sequence ID" value="NZ_CP147247.1"/>
</dbReference>
<dbReference type="InterPro" id="IPR004136">
    <property type="entry name" value="NMO"/>
</dbReference>